<dbReference type="PANTHER" id="PTHR32332:SF18">
    <property type="entry name" value="2-NITROPROPANE DIOXYGENASE"/>
    <property type="match status" value="1"/>
</dbReference>
<evidence type="ECO:0000256" key="4">
    <source>
        <dbReference type="ARBA" id="ARBA00022643"/>
    </source>
</evidence>
<reference evidence="6 7" key="1">
    <citation type="submission" date="2017-04" db="EMBL/GenBank/DDBJ databases">
        <authorList>
            <person name="Afonso C.L."/>
            <person name="Miller P.J."/>
            <person name="Scott M.A."/>
            <person name="Spackman E."/>
            <person name="Goraichik I."/>
            <person name="Dimitrov K.M."/>
            <person name="Suarez D.L."/>
            <person name="Swayne D.E."/>
        </authorList>
    </citation>
    <scope>NUCLEOTIDE SEQUENCE [LARGE SCALE GENOMIC DNA]</scope>
    <source>
        <strain evidence="6 7">DSM 12816</strain>
    </source>
</reference>
<sequence length="374" mass="40076">MEDWSETSFEIGELKVKAPIVQGGMGIGISLGSLAAAVSNEGGVGVISAAGIGILRGCEPGKTTEANCRELKREIEDTRRKTNGILGVNIMVALSGFNELARTAVETGIDIIFAGAGLPLSLPECLKLGGRTKLVPIVSSAKAAGIISKWWREKFGYTPDAFVVEGPMAGGHLGFRPEQIDDPAFRLERLIPETLAVTRDLEAKTGKKIPVVAAGGIFTGKDILRFLRLGASAVQMATRFVATEECDAHPNFKKAYVDCREEDIQIIGSPVGLPGRAIGNEFLKRIAGEEKSSHPCRHHCISSCSREQGSYCISAALVNACQGRLSEGFAFIGANGYKISEITTVPRLMSELCSQYREALQMEKQEPSEAFCTP</sequence>
<evidence type="ECO:0000256" key="3">
    <source>
        <dbReference type="ARBA" id="ARBA00022630"/>
    </source>
</evidence>
<name>A0A1W2AIM9_9FIRM</name>
<keyword evidence="4" id="KW-0288">FMN</keyword>
<dbReference type="RefSeq" id="WP_084234425.1">
    <property type="nucleotide sequence ID" value="NZ_FWXW01000004.1"/>
</dbReference>
<dbReference type="AlphaFoldDB" id="A0A1W2AIM9"/>
<dbReference type="STRING" id="1122930.SAMN02745168_1726"/>
<keyword evidence="6" id="KW-0503">Monooxygenase</keyword>
<dbReference type="Pfam" id="PF03060">
    <property type="entry name" value="NMO"/>
    <property type="match status" value="1"/>
</dbReference>
<accession>A0A1W2AIM9</accession>
<proteinExistence type="predicted"/>
<dbReference type="PANTHER" id="PTHR32332">
    <property type="entry name" value="2-NITROPROPANE DIOXYGENASE"/>
    <property type="match status" value="1"/>
</dbReference>
<keyword evidence="5" id="KW-0560">Oxidoreductase</keyword>
<keyword evidence="3" id="KW-0285">Flavoprotein</keyword>
<evidence type="ECO:0000256" key="2">
    <source>
        <dbReference type="ARBA" id="ARBA00013457"/>
    </source>
</evidence>
<dbReference type="GO" id="GO:0018580">
    <property type="term" value="F:nitronate monooxygenase activity"/>
    <property type="evidence" value="ECO:0007669"/>
    <property type="project" value="InterPro"/>
</dbReference>
<protein>
    <recommendedName>
        <fullName evidence="2">Probable nitronate monooxygenase</fullName>
    </recommendedName>
</protein>
<keyword evidence="7" id="KW-1185">Reference proteome</keyword>
<dbReference type="Gene3D" id="3.20.20.70">
    <property type="entry name" value="Aldolase class I"/>
    <property type="match status" value="1"/>
</dbReference>
<dbReference type="SUPFAM" id="SSF51412">
    <property type="entry name" value="Inosine monophosphate dehydrogenase (IMPDH)"/>
    <property type="match status" value="1"/>
</dbReference>
<evidence type="ECO:0000256" key="1">
    <source>
        <dbReference type="ARBA" id="ARBA00003535"/>
    </source>
</evidence>
<dbReference type="Proteomes" id="UP000192790">
    <property type="component" value="Unassembled WGS sequence"/>
</dbReference>
<dbReference type="InterPro" id="IPR013785">
    <property type="entry name" value="Aldolase_TIM"/>
</dbReference>
<dbReference type="OrthoDB" id="9778912at2"/>
<dbReference type="InterPro" id="IPR004136">
    <property type="entry name" value="NMO"/>
</dbReference>
<dbReference type="EMBL" id="FWXW01000004">
    <property type="protein sequence ID" value="SMC60108.1"/>
    <property type="molecule type" value="Genomic_DNA"/>
</dbReference>
<evidence type="ECO:0000256" key="5">
    <source>
        <dbReference type="ARBA" id="ARBA00023002"/>
    </source>
</evidence>
<dbReference type="CDD" id="cd04730">
    <property type="entry name" value="NPD_like"/>
    <property type="match status" value="1"/>
</dbReference>
<comment type="function">
    <text evidence="1">Nitronate monooxygenase that uses molecular oxygen to catalyze the oxidative denitrification of alkyl nitronates. Acts on propionate 3-nitronate (P3N), the presumed physiological substrate. Probably functions in the detoxification of P3N, a metabolic poison produced by plants and fungi as a defense mechanism.</text>
</comment>
<organism evidence="6 7">
    <name type="scientific">Papillibacter cinnamivorans DSM 12816</name>
    <dbReference type="NCBI Taxonomy" id="1122930"/>
    <lineage>
        <taxon>Bacteria</taxon>
        <taxon>Bacillati</taxon>
        <taxon>Bacillota</taxon>
        <taxon>Clostridia</taxon>
        <taxon>Eubacteriales</taxon>
        <taxon>Oscillospiraceae</taxon>
        <taxon>Papillibacter</taxon>
    </lineage>
</organism>
<evidence type="ECO:0000313" key="7">
    <source>
        <dbReference type="Proteomes" id="UP000192790"/>
    </source>
</evidence>
<gene>
    <name evidence="6" type="ORF">SAMN02745168_1726</name>
</gene>
<evidence type="ECO:0000313" key="6">
    <source>
        <dbReference type="EMBL" id="SMC60108.1"/>
    </source>
</evidence>